<proteinExistence type="predicted"/>
<name>A0A0F9N328_9ZZZZ</name>
<organism evidence="1">
    <name type="scientific">marine sediment metagenome</name>
    <dbReference type="NCBI Taxonomy" id="412755"/>
    <lineage>
        <taxon>unclassified sequences</taxon>
        <taxon>metagenomes</taxon>
        <taxon>ecological metagenomes</taxon>
    </lineage>
</organism>
<sequence>MGSSGGTIVITADRHEVAQALHWDDSSGSDFFFEPDAAGISGTGQAEDLSDVGWTVTSILGFVQGTAGDFFGSADITPNHYSTDAAADKLESPNVFADYLHSQQAAHHLGADPTTLTMEAWAQFSVTSASETGTAIGFFIGGGSIVTEADHVAAIHTDGTNFICREGGGDTDTGALDDESWHLFKIVISTGSVTDAIEWFIDGTSQGTLDRRTDAYPCGWGAGNSTTNRIQIGPCRIFYRV</sequence>
<gene>
    <name evidence="1" type="ORF">LCGC14_1311780</name>
</gene>
<protein>
    <recommendedName>
        <fullName evidence="2">LamG-like jellyroll fold domain-containing protein</fullName>
    </recommendedName>
</protein>
<dbReference type="EMBL" id="LAZR01007749">
    <property type="protein sequence ID" value="KKM83210.1"/>
    <property type="molecule type" value="Genomic_DNA"/>
</dbReference>
<dbReference type="AlphaFoldDB" id="A0A0F9N328"/>
<evidence type="ECO:0008006" key="2">
    <source>
        <dbReference type="Google" id="ProtNLM"/>
    </source>
</evidence>
<accession>A0A0F9N328</accession>
<reference evidence="1" key="1">
    <citation type="journal article" date="2015" name="Nature">
        <title>Complex archaea that bridge the gap between prokaryotes and eukaryotes.</title>
        <authorList>
            <person name="Spang A."/>
            <person name="Saw J.H."/>
            <person name="Jorgensen S.L."/>
            <person name="Zaremba-Niedzwiedzka K."/>
            <person name="Martijn J."/>
            <person name="Lind A.E."/>
            <person name="van Eijk R."/>
            <person name="Schleper C."/>
            <person name="Guy L."/>
            <person name="Ettema T.J."/>
        </authorList>
    </citation>
    <scope>NUCLEOTIDE SEQUENCE</scope>
</reference>
<comment type="caution">
    <text evidence="1">The sequence shown here is derived from an EMBL/GenBank/DDBJ whole genome shotgun (WGS) entry which is preliminary data.</text>
</comment>
<evidence type="ECO:0000313" key="1">
    <source>
        <dbReference type="EMBL" id="KKM83210.1"/>
    </source>
</evidence>